<feature type="compositionally biased region" description="Basic and acidic residues" evidence="1">
    <location>
        <begin position="41"/>
        <end position="58"/>
    </location>
</feature>
<sequence length="111" mass="12242">MAIVDLCRQRRCGEVDRFTEKPEPQSAAARQAGLIDGQDAADARRSANLDEERGDRGRTTASFRSGNQDRPAGTGQRGECGHTLRRRPTFREPRCKVPPRHGFGLAQRPGA</sequence>
<proteinExistence type="predicted"/>
<protein>
    <submittedName>
        <fullName evidence="2">Uncharacterized protein</fullName>
    </submittedName>
</protein>
<dbReference type="EMBL" id="BAABCM010000001">
    <property type="protein sequence ID" value="GAA3791549.1"/>
    <property type="molecule type" value="Genomic_DNA"/>
</dbReference>
<comment type="caution">
    <text evidence="2">The sequence shown here is derived from an EMBL/GenBank/DDBJ whole genome shotgun (WGS) entry which is preliminary data.</text>
</comment>
<dbReference type="Proteomes" id="UP001501624">
    <property type="component" value="Unassembled WGS sequence"/>
</dbReference>
<gene>
    <name evidence="2" type="ORF">GCM10022380_05160</name>
</gene>
<evidence type="ECO:0000313" key="2">
    <source>
        <dbReference type="EMBL" id="GAA3791549.1"/>
    </source>
</evidence>
<accession>A0ABP7HGA9</accession>
<keyword evidence="3" id="KW-1185">Reference proteome</keyword>
<evidence type="ECO:0000256" key="1">
    <source>
        <dbReference type="SAM" id="MobiDB-lite"/>
    </source>
</evidence>
<evidence type="ECO:0000313" key="3">
    <source>
        <dbReference type="Proteomes" id="UP001501624"/>
    </source>
</evidence>
<feature type="region of interest" description="Disordered" evidence="1">
    <location>
        <begin position="18"/>
        <end position="111"/>
    </location>
</feature>
<reference evidence="3" key="1">
    <citation type="journal article" date="2019" name="Int. J. Syst. Evol. Microbiol.">
        <title>The Global Catalogue of Microorganisms (GCM) 10K type strain sequencing project: providing services to taxonomists for standard genome sequencing and annotation.</title>
        <authorList>
            <consortium name="The Broad Institute Genomics Platform"/>
            <consortium name="The Broad Institute Genome Sequencing Center for Infectious Disease"/>
            <person name="Wu L."/>
            <person name="Ma J."/>
        </authorList>
    </citation>
    <scope>NUCLEOTIDE SEQUENCE [LARGE SCALE GENOMIC DNA]</scope>
    <source>
        <strain evidence="3">JCM 17017</strain>
    </source>
</reference>
<name>A0ABP7HGA9_9PSEU</name>
<feature type="compositionally biased region" description="Polar residues" evidence="1">
    <location>
        <begin position="59"/>
        <end position="68"/>
    </location>
</feature>
<organism evidence="2 3">
    <name type="scientific">Amycolatopsis tucumanensis</name>
    <dbReference type="NCBI Taxonomy" id="401106"/>
    <lineage>
        <taxon>Bacteria</taxon>
        <taxon>Bacillati</taxon>
        <taxon>Actinomycetota</taxon>
        <taxon>Actinomycetes</taxon>
        <taxon>Pseudonocardiales</taxon>
        <taxon>Pseudonocardiaceae</taxon>
        <taxon>Amycolatopsis</taxon>
    </lineage>
</organism>